<dbReference type="PANTHER" id="PTHR19957:SF83">
    <property type="entry name" value="SYNTAXIN-16"/>
    <property type="match status" value="1"/>
</dbReference>
<evidence type="ECO:0000256" key="10">
    <source>
        <dbReference type="ARBA" id="ARBA00037801"/>
    </source>
</evidence>
<evidence type="ECO:0000256" key="2">
    <source>
        <dbReference type="ARBA" id="ARBA00022448"/>
    </source>
</evidence>
<protein>
    <submittedName>
        <fullName evidence="15">Syntaxin-41-like</fullName>
    </submittedName>
</protein>
<dbReference type="PANTHER" id="PTHR19957">
    <property type="entry name" value="SYNTAXIN"/>
    <property type="match status" value="1"/>
</dbReference>
<dbReference type="InterPro" id="IPR010989">
    <property type="entry name" value="SNARE"/>
</dbReference>
<dbReference type="SMART" id="SM00503">
    <property type="entry name" value="SynN"/>
    <property type="match status" value="1"/>
</dbReference>
<reference evidence="14" key="1">
    <citation type="journal article" date="2019" name="Toxins">
        <title>Detection of Abrin-Like and Prepropulchellin-Like Toxin Genes and Transcripts Using Whole Genome Sequencing and Full-Length Transcript Sequencing of Abrus precatorius.</title>
        <authorList>
            <person name="Hovde B.T."/>
            <person name="Daligault H.E."/>
            <person name="Hanschen E.R."/>
            <person name="Kunde Y.A."/>
            <person name="Johnson M.B."/>
            <person name="Starkenburg S.R."/>
            <person name="Johnson S.L."/>
        </authorList>
    </citation>
    <scope>NUCLEOTIDE SEQUENCE [LARGE SCALE GENOMIC DNA]</scope>
</reference>
<evidence type="ECO:0000256" key="6">
    <source>
        <dbReference type="ARBA" id="ARBA00022989"/>
    </source>
</evidence>
<dbReference type="GO" id="GO:0048278">
    <property type="term" value="P:vesicle docking"/>
    <property type="evidence" value="ECO:0007669"/>
    <property type="project" value="TreeGrafter"/>
</dbReference>
<dbReference type="RefSeq" id="XP_027366705.1">
    <property type="nucleotide sequence ID" value="XM_027510904.1"/>
</dbReference>
<dbReference type="CDD" id="cd15845">
    <property type="entry name" value="SNARE_syntaxin16"/>
    <property type="match status" value="1"/>
</dbReference>
<proteinExistence type="inferred from homology"/>
<dbReference type="GO" id="GO:0009863">
    <property type="term" value="P:salicylic acid mediated signaling pathway"/>
    <property type="evidence" value="ECO:0007669"/>
    <property type="project" value="UniProtKB-ARBA"/>
</dbReference>
<dbReference type="GO" id="GO:0005802">
    <property type="term" value="C:trans-Golgi network"/>
    <property type="evidence" value="ECO:0007669"/>
    <property type="project" value="UniProtKB-ARBA"/>
</dbReference>
<dbReference type="GO" id="GO:0006896">
    <property type="term" value="P:Golgi to vacuole transport"/>
    <property type="evidence" value="ECO:0007669"/>
    <property type="project" value="UniProtKB-ARBA"/>
</dbReference>
<organism evidence="14 15">
    <name type="scientific">Abrus precatorius</name>
    <name type="common">Indian licorice</name>
    <name type="synonym">Glycine abrus</name>
    <dbReference type="NCBI Taxonomy" id="3816"/>
    <lineage>
        <taxon>Eukaryota</taxon>
        <taxon>Viridiplantae</taxon>
        <taxon>Streptophyta</taxon>
        <taxon>Embryophyta</taxon>
        <taxon>Tracheophyta</taxon>
        <taxon>Spermatophyta</taxon>
        <taxon>Magnoliopsida</taxon>
        <taxon>eudicotyledons</taxon>
        <taxon>Gunneridae</taxon>
        <taxon>Pentapetalae</taxon>
        <taxon>rosids</taxon>
        <taxon>fabids</taxon>
        <taxon>Fabales</taxon>
        <taxon>Fabaceae</taxon>
        <taxon>Papilionoideae</taxon>
        <taxon>50 kb inversion clade</taxon>
        <taxon>NPAAA clade</taxon>
        <taxon>indigoferoid/millettioid clade</taxon>
        <taxon>Abreae</taxon>
        <taxon>Abrus</taxon>
    </lineage>
</organism>
<gene>
    <name evidence="15" type="primary">LOC113872981</name>
</gene>
<dbReference type="Pfam" id="PF05739">
    <property type="entry name" value="SNARE"/>
    <property type="match status" value="1"/>
</dbReference>
<evidence type="ECO:0000256" key="4">
    <source>
        <dbReference type="ARBA" id="ARBA00022821"/>
    </source>
</evidence>
<dbReference type="InterPro" id="IPR000727">
    <property type="entry name" value="T_SNARE_dom"/>
</dbReference>
<dbReference type="SMART" id="SM00397">
    <property type="entry name" value="t_SNARE"/>
    <property type="match status" value="1"/>
</dbReference>
<keyword evidence="5" id="KW-0653">Protein transport</keyword>
<comment type="similarity">
    <text evidence="1 11">Belongs to the syntaxin family.</text>
</comment>
<keyword evidence="9 12" id="KW-0472">Membrane</keyword>
<keyword evidence="14" id="KW-1185">Reference proteome</keyword>
<evidence type="ECO:0000256" key="9">
    <source>
        <dbReference type="ARBA" id="ARBA00023136"/>
    </source>
</evidence>
<dbReference type="PROSITE" id="PS50192">
    <property type="entry name" value="T_SNARE"/>
    <property type="match status" value="1"/>
</dbReference>
<feature type="domain" description="T-SNARE coiled-coil homology" evidence="13">
    <location>
        <begin position="231"/>
        <end position="293"/>
    </location>
</feature>
<keyword evidence="7" id="KW-0333">Golgi apparatus</keyword>
<dbReference type="KEGG" id="aprc:113872981"/>
<keyword evidence="2" id="KW-0813">Transport</keyword>
<dbReference type="OrthoDB" id="10251371at2759"/>
<dbReference type="InterPro" id="IPR006012">
    <property type="entry name" value="Syntaxin/epimorphin_CS"/>
</dbReference>
<dbReference type="GO" id="GO:0031201">
    <property type="term" value="C:SNARE complex"/>
    <property type="evidence" value="ECO:0007669"/>
    <property type="project" value="TreeGrafter"/>
</dbReference>
<evidence type="ECO:0000256" key="12">
    <source>
        <dbReference type="SAM" id="Phobius"/>
    </source>
</evidence>
<evidence type="ECO:0000256" key="5">
    <source>
        <dbReference type="ARBA" id="ARBA00022927"/>
    </source>
</evidence>
<keyword evidence="8" id="KW-0175">Coiled coil</keyword>
<dbReference type="GO" id="GO:0098629">
    <property type="term" value="P:trans-Golgi network membrane organization"/>
    <property type="evidence" value="ECO:0007669"/>
    <property type="project" value="UniProtKB-ARBA"/>
</dbReference>
<feature type="transmembrane region" description="Helical" evidence="12">
    <location>
        <begin position="301"/>
        <end position="322"/>
    </location>
</feature>
<evidence type="ECO:0000256" key="11">
    <source>
        <dbReference type="RuleBase" id="RU003858"/>
    </source>
</evidence>
<keyword evidence="3 12" id="KW-0812">Transmembrane</keyword>
<dbReference type="GO" id="GO:0006906">
    <property type="term" value="P:vesicle fusion"/>
    <property type="evidence" value="ECO:0007669"/>
    <property type="project" value="UniProtKB-ARBA"/>
</dbReference>
<sequence length="327" mass="36313">MATRNRTLLFRRHRDALKSVRLPSLTSSPSTSSGAGGGPVIELVSTSLLNPNRSYTPLSTDDPANSSKGTNAITVGLPPAWVDVSEEISANVQRARTKMAELAKAHAKALMPSFGDGKEDQRAIESLTHEITDLIKKSEKRLRRLSATGPTEDSNVRKNVQRSLATDLQNLSVELRKKQSTYLKRLRQQKEGQDGVDLEINLNGNKSRYEDDDLDNMVFNAHQMAKLKKSEAFTVEREKEIQQVVESVNELAQVMKDLSVLVIDQGTIVDRIDYNIQNVATTVEDGLKQLQKAERTQKKGGMVTCATVLLIMCFVMLVLLIIKEIIL</sequence>
<evidence type="ECO:0000259" key="13">
    <source>
        <dbReference type="PROSITE" id="PS50192"/>
    </source>
</evidence>
<reference evidence="15" key="2">
    <citation type="submission" date="2025-08" db="UniProtKB">
        <authorList>
            <consortium name="RefSeq"/>
        </authorList>
    </citation>
    <scope>IDENTIFICATION</scope>
    <source>
        <tissue evidence="15">Young leaves</tissue>
    </source>
</reference>
<dbReference type="GO" id="GO:0007030">
    <property type="term" value="P:Golgi organization"/>
    <property type="evidence" value="ECO:0007669"/>
    <property type="project" value="UniProtKB-ARBA"/>
</dbReference>
<dbReference type="FunFam" id="1.20.58.70:FF:000010">
    <property type="entry name" value="Syntaxin-43"/>
    <property type="match status" value="1"/>
</dbReference>
<dbReference type="GO" id="GO:0043001">
    <property type="term" value="P:Golgi to plasma membrane protein transport"/>
    <property type="evidence" value="ECO:0007669"/>
    <property type="project" value="UniProtKB-ARBA"/>
</dbReference>
<dbReference type="AlphaFoldDB" id="A0A8B8MDQ6"/>
<name>A0A8B8MDQ6_ABRPR</name>
<dbReference type="GO" id="GO:0005484">
    <property type="term" value="F:SNAP receptor activity"/>
    <property type="evidence" value="ECO:0007669"/>
    <property type="project" value="InterPro"/>
</dbReference>
<evidence type="ECO:0000256" key="8">
    <source>
        <dbReference type="ARBA" id="ARBA00023054"/>
    </source>
</evidence>
<keyword evidence="6 12" id="KW-1133">Transmembrane helix</keyword>
<dbReference type="Gene3D" id="1.20.58.70">
    <property type="match status" value="1"/>
</dbReference>
<dbReference type="Proteomes" id="UP000694853">
    <property type="component" value="Unplaced"/>
</dbReference>
<comment type="subcellular location">
    <subcellularLocation>
        <location evidence="10">Golgi apparatus</location>
        <location evidence="10">trans-Golgi network membrane</location>
        <topology evidence="10">Single-pass type IV membrane protein</topology>
    </subcellularLocation>
</comment>
<dbReference type="GO" id="GO:0009658">
    <property type="term" value="P:chloroplast organization"/>
    <property type="evidence" value="ECO:0007669"/>
    <property type="project" value="UniProtKB-ARBA"/>
</dbReference>
<evidence type="ECO:0000256" key="7">
    <source>
        <dbReference type="ARBA" id="ARBA00023034"/>
    </source>
</evidence>
<dbReference type="InterPro" id="IPR006011">
    <property type="entry name" value="Syntaxin_N"/>
</dbReference>
<evidence type="ECO:0000256" key="1">
    <source>
        <dbReference type="ARBA" id="ARBA00009063"/>
    </source>
</evidence>
<dbReference type="GO" id="GO:0000149">
    <property type="term" value="F:SNARE binding"/>
    <property type="evidence" value="ECO:0007669"/>
    <property type="project" value="TreeGrafter"/>
</dbReference>
<evidence type="ECO:0000313" key="14">
    <source>
        <dbReference type="Proteomes" id="UP000694853"/>
    </source>
</evidence>
<dbReference type="GeneID" id="113872981"/>
<evidence type="ECO:0000256" key="3">
    <source>
        <dbReference type="ARBA" id="ARBA00022692"/>
    </source>
</evidence>
<dbReference type="InterPro" id="IPR045242">
    <property type="entry name" value="Syntaxin"/>
</dbReference>
<dbReference type="GO" id="GO:0050832">
    <property type="term" value="P:defense response to fungus"/>
    <property type="evidence" value="ECO:0007669"/>
    <property type="project" value="UniProtKB-ARBA"/>
</dbReference>
<accession>A0A8B8MDQ6</accession>
<dbReference type="SUPFAM" id="SSF47661">
    <property type="entry name" value="t-snare proteins"/>
    <property type="match status" value="1"/>
</dbReference>
<evidence type="ECO:0000313" key="15">
    <source>
        <dbReference type="RefSeq" id="XP_027366705.1"/>
    </source>
</evidence>
<dbReference type="PROSITE" id="PS00914">
    <property type="entry name" value="SYNTAXIN"/>
    <property type="match status" value="1"/>
</dbReference>
<dbReference type="GO" id="GO:0006886">
    <property type="term" value="P:intracellular protein transport"/>
    <property type="evidence" value="ECO:0007669"/>
    <property type="project" value="InterPro"/>
</dbReference>
<keyword evidence="4" id="KW-0611">Plant defense</keyword>